<dbReference type="EC" id="6.1.1.11" evidence="12"/>
<dbReference type="GO" id="GO:0005737">
    <property type="term" value="C:cytoplasm"/>
    <property type="evidence" value="ECO:0007669"/>
    <property type="project" value="UniProtKB-SubCell"/>
</dbReference>
<feature type="coiled-coil region" evidence="15">
    <location>
        <begin position="33"/>
        <end position="89"/>
    </location>
</feature>
<comment type="similarity">
    <text evidence="3 12">Belongs to the class-II aminoacyl-tRNA synthetase family. Type-1 seryl-tRNA synthetase subfamily.</text>
</comment>
<feature type="binding site" evidence="12 14">
    <location>
        <begin position="349"/>
        <end position="352"/>
    </location>
    <ligand>
        <name>ATP</name>
        <dbReference type="ChEBI" id="CHEBI:30616"/>
    </ligand>
</feature>
<dbReference type="InterPro" id="IPR042103">
    <property type="entry name" value="SerRS_1_N_sf"/>
</dbReference>
<dbReference type="InterPro" id="IPR015866">
    <property type="entry name" value="Ser-tRNA-synth_1_N"/>
</dbReference>
<dbReference type="Pfam" id="PF02403">
    <property type="entry name" value="Seryl_tRNA_N"/>
    <property type="match status" value="1"/>
</dbReference>
<keyword evidence="7 12" id="KW-0067">ATP-binding</keyword>
<dbReference type="NCBIfam" id="TIGR00414">
    <property type="entry name" value="serS"/>
    <property type="match status" value="1"/>
</dbReference>
<accession>A0AAT9GAK3</accession>
<dbReference type="GO" id="GO:0005524">
    <property type="term" value="F:ATP binding"/>
    <property type="evidence" value="ECO:0007669"/>
    <property type="project" value="UniProtKB-UniRule"/>
</dbReference>
<feature type="binding site" evidence="12">
    <location>
        <position position="385"/>
    </location>
    <ligand>
        <name>L-serine</name>
        <dbReference type="ChEBI" id="CHEBI:33384"/>
    </ligand>
</feature>
<dbReference type="AlphaFoldDB" id="A0AAT9GAK3"/>
<dbReference type="InterPro" id="IPR002314">
    <property type="entry name" value="aa-tRNA-synt_IIb"/>
</dbReference>
<feature type="binding site" evidence="12 14">
    <location>
        <begin position="262"/>
        <end position="264"/>
    </location>
    <ligand>
        <name>ATP</name>
        <dbReference type="ChEBI" id="CHEBI:30616"/>
    </ligand>
</feature>
<evidence type="ECO:0000256" key="3">
    <source>
        <dbReference type="ARBA" id="ARBA00010728"/>
    </source>
</evidence>
<dbReference type="GO" id="GO:0006434">
    <property type="term" value="P:seryl-tRNA aminoacylation"/>
    <property type="evidence" value="ECO:0007669"/>
    <property type="project" value="UniProtKB-UniRule"/>
</dbReference>
<evidence type="ECO:0000256" key="9">
    <source>
        <dbReference type="ARBA" id="ARBA00023146"/>
    </source>
</evidence>
<evidence type="ECO:0000256" key="14">
    <source>
        <dbReference type="PIRSR" id="PIRSR001529-2"/>
    </source>
</evidence>
<dbReference type="GO" id="GO:0004828">
    <property type="term" value="F:serine-tRNA ligase activity"/>
    <property type="evidence" value="ECO:0007669"/>
    <property type="project" value="UniProtKB-UniRule"/>
</dbReference>
<keyword evidence="5 12" id="KW-0436">Ligase</keyword>
<evidence type="ECO:0000256" key="1">
    <source>
        <dbReference type="ARBA" id="ARBA00004496"/>
    </source>
</evidence>
<evidence type="ECO:0000256" key="15">
    <source>
        <dbReference type="SAM" id="Coils"/>
    </source>
</evidence>
<feature type="binding site" evidence="13">
    <location>
        <position position="262"/>
    </location>
    <ligand>
        <name>L-serine</name>
        <dbReference type="ChEBI" id="CHEBI:33384"/>
    </ligand>
</feature>
<comment type="caution">
    <text evidence="12">Lacks conserved residue(s) required for the propagation of feature annotation.</text>
</comment>
<feature type="binding site" evidence="13">
    <location>
        <position position="231"/>
    </location>
    <ligand>
        <name>L-serine</name>
        <dbReference type="ChEBI" id="CHEBI:33384"/>
    </ligand>
</feature>
<keyword evidence="4 12" id="KW-0963">Cytoplasm</keyword>
<dbReference type="PROSITE" id="PS50862">
    <property type="entry name" value="AA_TRNA_LIGASE_II"/>
    <property type="match status" value="1"/>
</dbReference>
<sequence length="430" mass="49075">MLDIKWIRENKQEFDDLLIKRGIPPMSDKITKLDESKRQLTNLIQQFQHARRKKSRDLGNMPNKFSKEFEEIKRDVDHINEKLEELNLKLNSNHQLNDMLEVLPNLPDPDVPYGTDGSMNKLLKTVGDITTKLSLPLPKQHFELGESLGMMDFVRTAKMSGSRFVTLKGDLAKLERALINFMIDTHTQEFDFTELSPPSLVRPAAMYNSGQLPKFAEESFETVNNYRLIPTGEVPLVNMVADTIIAREELPIRYVAYTPCYRSESGSSGRDTRGMIRMHQFGKVELVTITTAEESQREHEYITNAAETILKKLDLPYRVMLLCTGDMGFTAKKTYDLEVWLPGQNLYREISSCSNCGDFQARRMKARYKEFGSNETIFAHTLNGSGLPIGRTIIAILENYQNADGSITVPDVLVSYMGGLERIHTTKDYK</sequence>
<evidence type="ECO:0000313" key="17">
    <source>
        <dbReference type="EMBL" id="BFD46861.1"/>
    </source>
</evidence>
<evidence type="ECO:0000256" key="10">
    <source>
        <dbReference type="ARBA" id="ARBA00047929"/>
    </source>
</evidence>
<dbReference type="SUPFAM" id="SSF55681">
    <property type="entry name" value="Class II aaRS and biotin synthetases"/>
    <property type="match status" value="1"/>
</dbReference>
<keyword evidence="8 12" id="KW-0648">Protein biosynthesis</keyword>
<proteinExistence type="inferred from homology"/>
<dbReference type="InterPro" id="IPR033729">
    <property type="entry name" value="SerRS_core"/>
</dbReference>
<dbReference type="Gene3D" id="3.30.930.10">
    <property type="entry name" value="Bira Bifunctional Protein, Domain 2"/>
    <property type="match status" value="1"/>
</dbReference>
<comment type="catalytic activity">
    <reaction evidence="10 12">
        <text>tRNA(Sec) + L-serine + ATP = L-seryl-tRNA(Sec) + AMP + diphosphate + H(+)</text>
        <dbReference type="Rhea" id="RHEA:42580"/>
        <dbReference type="Rhea" id="RHEA-COMP:9742"/>
        <dbReference type="Rhea" id="RHEA-COMP:10128"/>
        <dbReference type="ChEBI" id="CHEBI:15378"/>
        <dbReference type="ChEBI" id="CHEBI:30616"/>
        <dbReference type="ChEBI" id="CHEBI:33019"/>
        <dbReference type="ChEBI" id="CHEBI:33384"/>
        <dbReference type="ChEBI" id="CHEBI:78442"/>
        <dbReference type="ChEBI" id="CHEBI:78533"/>
        <dbReference type="ChEBI" id="CHEBI:456215"/>
        <dbReference type="EC" id="6.1.1.11"/>
    </reaction>
</comment>
<dbReference type="InterPro" id="IPR045864">
    <property type="entry name" value="aa-tRNA-synth_II/BPL/LPL"/>
</dbReference>
<keyword evidence="6 12" id="KW-0547">Nucleotide-binding</keyword>
<keyword evidence="15" id="KW-0175">Coiled coil</keyword>
<comment type="catalytic activity">
    <reaction evidence="11 12">
        <text>tRNA(Ser) + L-serine + ATP = L-seryl-tRNA(Ser) + AMP + diphosphate + H(+)</text>
        <dbReference type="Rhea" id="RHEA:12292"/>
        <dbReference type="Rhea" id="RHEA-COMP:9669"/>
        <dbReference type="Rhea" id="RHEA-COMP:9703"/>
        <dbReference type="ChEBI" id="CHEBI:15378"/>
        <dbReference type="ChEBI" id="CHEBI:30616"/>
        <dbReference type="ChEBI" id="CHEBI:33019"/>
        <dbReference type="ChEBI" id="CHEBI:33384"/>
        <dbReference type="ChEBI" id="CHEBI:78442"/>
        <dbReference type="ChEBI" id="CHEBI:78533"/>
        <dbReference type="ChEBI" id="CHEBI:456215"/>
        <dbReference type="EC" id="6.1.1.11"/>
    </reaction>
</comment>
<protein>
    <recommendedName>
        <fullName evidence="12">Serine--tRNA ligase</fullName>
        <ecNumber evidence="12">6.1.1.11</ecNumber>
    </recommendedName>
    <alternativeName>
        <fullName evidence="12">Seryl-tRNA synthetase</fullName>
        <shortName evidence="12">SerRS</shortName>
    </alternativeName>
    <alternativeName>
        <fullName evidence="12">Seryl-tRNA(Ser/Sec) synthetase</fullName>
    </alternativeName>
</protein>
<dbReference type="CDD" id="cd00770">
    <property type="entry name" value="SerRS_core"/>
    <property type="match status" value="1"/>
</dbReference>
<evidence type="ECO:0000256" key="6">
    <source>
        <dbReference type="ARBA" id="ARBA00022741"/>
    </source>
</evidence>
<dbReference type="InterPro" id="IPR002317">
    <property type="entry name" value="Ser-tRNA-ligase_type_1"/>
</dbReference>
<dbReference type="PANTHER" id="PTHR43697">
    <property type="entry name" value="SERYL-TRNA SYNTHETASE"/>
    <property type="match status" value="1"/>
</dbReference>
<reference evidence="17" key="1">
    <citation type="submission" date="2024-01" db="EMBL/GenBank/DDBJ databases">
        <title>Sequencing the genomes of a sandfly, Sergentomyia squamirostris, and its two endosymbionts.</title>
        <authorList>
            <person name="Itokawa K."/>
            <person name="Sanjoba C."/>
        </authorList>
    </citation>
    <scope>NUCLEOTIDE SEQUENCE</scope>
    <source>
        <strain evidence="17">RiSSQ</strain>
    </source>
</reference>
<feature type="binding site" evidence="12">
    <location>
        <begin position="231"/>
        <end position="233"/>
    </location>
    <ligand>
        <name>L-serine</name>
        <dbReference type="ChEBI" id="CHEBI:33384"/>
    </ligand>
</feature>
<evidence type="ECO:0000256" key="4">
    <source>
        <dbReference type="ARBA" id="ARBA00022490"/>
    </source>
</evidence>
<dbReference type="HAMAP" id="MF_00176">
    <property type="entry name" value="Ser_tRNA_synth_type1"/>
    <property type="match status" value="1"/>
</dbReference>
<dbReference type="SUPFAM" id="SSF46589">
    <property type="entry name" value="tRNA-binding arm"/>
    <property type="match status" value="1"/>
</dbReference>
<comment type="domain">
    <text evidence="12">Consists of two distinct domains, a catalytic core and a N-terminal extension that is involved in tRNA binding.</text>
</comment>
<dbReference type="InterPro" id="IPR006195">
    <property type="entry name" value="aa-tRNA-synth_II"/>
</dbReference>
<evidence type="ECO:0000256" key="12">
    <source>
        <dbReference type="HAMAP-Rule" id="MF_00176"/>
    </source>
</evidence>
<comment type="subcellular location">
    <subcellularLocation>
        <location evidence="1 12">Cytoplasm</location>
    </subcellularLocation>
</comment>
<organism evidence="17">
    <name type="scientific">Candidatus Tisiphia endosymbiont of Sergentomyia squamirostris</name>
    <dbReference type="NCBI Taxonomy" id="3113639"/>
    <lineage>
        <taxon>Bacteria</taxon>
        <taxon>Pseudomonadati</taxon>
        <taxon>Pseudomonadota</taxon>
        <taxon>Alphaproteobacteria</taxon>
        <taxon>Rickettsiales</taxon>
        <taxon>Rickettsiaceae</taxon>
        <taxon>Rickettsieae</taxon>
        <taxon>Candidatus Tisiphia</taxon>
    </lineage>
</organism>
<feature type="domain" description="Aminoacyl-transfer RNA synthetases class-II family profile" evidence="16">
    <location>
        <begin position="173"/>
        <end position="410"/>
    </location>
</feature>
<dbReference type="PANTHER" id="PTHR43697:SF1">
    <property type="entry name" value="SERINE--TRNA LIGASE"/>
    <property type="match status" value="1"/>
</dbReference>
<dbReference type="InterPro" id="IPR010978">
    <property type="entry name" value="tRNA-bd_arm"/>
</dbReference>
<dbReference type="PIRSF" id="PIRSF001529">
    <property type="entry name" value="Ser-tRNA-synth_IIa"/>
    <property type="match status" value="1"/>
</dbReference>
<feature type="binding site" evidence="12 13">
    <location>
        <position position="285"/>
    </location>
    <ligand>
        <name>L-serine</name>
        <dbReference type="ChEBI" id="CHEBI:33384"/>
    </ligand>
</feature>
<evidence type="ECO:0000256" key="2">
    <source>
        <dbReference type="ARBA" id="ARBA00005045"/>
    </source>
</evidence>
<comment type="function">
    <text evidence="12">Catalyzes the attachment of serine to tRNA(Ser). Is also able to aminoacylate tRNA(Sec) with serine, to form the misacylated tRNA L-seryl-tRNA(Sec), which will be further converted into selenocysteinyl-tRNA(Sec).</text>
</comment>
<evidence type="ECO:0000259" key="16">
    <source>
        <dbReference type="PROSITE" id="PS50862"/>
    </source>
</evidence>
<comment type="subunit">
    <text evidence="12">Homodimer. The tRNA molecule binds across the dimer.</text>
</comment>
<keyword evidence="9 12" id="KW-0030">Aminoacyl-tRNA synthetase</keyword>
<name>A0AAT9GAK3_9RICK</name>
<comment type="pathway">
    <text evidence="2 12">Aminoacyl-tRNA biosynthesis; selenocysteinyl-tRNA(Sec) biosynthesis; L-seryl-tRNA(Sec) from L-serine and tRNA(Sec): step 1/1.</text>
</comment>
<dbReference type="Pfam" id="PF00587">
    <property type="entry name" value="tRNA-synt_2b"/>
    <property type="match status" value="1"/>
</dbReference>
<gene>
    <name evidence="12 17" type="primary">serS</name>
    <name evidence="17" type="ORF">DMENIID0002_15070</name>
</gene>
<dbReference type="Gene3D" id="1.10.287.40">
    <property type="entry name" value="Serine-tRNA synthetase, tRNA binding domain"/>
    <property type="match status" value="1"/>
</dbReference>
<evidence type="ECO:0000256" key="13">
    <source>
        <dbReference type="PIRSR" id="PIRSR001529-1"/>
    </source>
</evidence>
<evidence type="ECO:0000256" key="11">
    <source>
        <dbReference type="ARBA" id="ARBA00048823"/>
    </source>
</evidence>
<feature type="binding site" evidence="13">
    <location>
        <position position="383"/>
    </location>
    <ligand>
        <name>L-serine</name>
        <dbReference type="ChEBI" id="CHEBI:33384"/>
    </ligand>
</feature>
<dbReference type="PRINTS" id="PR00981">
    <property type="entry name" value="TRNASYNTHSER"/>
</dbReference>
<evidence type="ECO:0000256" key="5">
    <source>
        <dbReference type="ARBA" id="ARBA00022598"/>
    </source>
</evidence>
<evidence type="ECO:0000256" key="7">
    <source>
        <dbReference type="ARBA" id="ARBA00022840"/>
    </source>
</evidence>
<evidence type="ECO:0000256" key="8">
    <source>
        <dbReference type="ARBA" id="ARBA00022917"/>
    </source>
</evidence>
<dbReference type="GO" id="GO:0016260">
    <property type="term" value="P:selenocysteine biosynthetic process"/>
    <property type="evidence" value="ECO:0007669"/>
    <property type="project" value="UniProtKB-UniRule"/>
</dbReference>
<dbReference type="EMBL" id="AP029170">
    <property type="protein sequence ID" value="BFD46861.1"/>
    <property type="molecule type" value="Genomic_DNA"/>
</dbReference>